<feature type="signal peptide" evidence="2">
    <location>
        <begin position="1"/>
        <end position="24"/>
    </location>
</feature>
<dbReference type="Proteomes" id="UP000034086">
    <property type="component" value="Unassembled WGS sequence"/>
</dbReference>
<name>A0A0G1M752_9BACT</name>
<keyword evidence="2" id="KW-0732">Signal</keyword>
<feature type="chain" id="PRO_5002538536" evidence="2">
    <location>
        <begin position="25"/>
        <end position="189"/>
    </location>
</feature>
<gene>
    <name evidence="3" type="ORF">UX03_C0004G0006</name>
</gene>
<dbReference type="AlphaFoldDB" id="A0A0G1M752"/>
<accession>A0A0G1M752</accession>
<proteinExistence type="predicted"/>
<evidence type="ECO:0000256" key="1">
    <source>
        <dbReference type="SAM" id="Coils"/>
    </source>
</evidence>
<comment type="caution">
    <text evidence="3">The sequence shown here is derived from an EMBL/GenBank/DDBJ whole genome shotgun (WGS) entry which is preliminary data.</text>
</comment>
<evidence type="ECO:0000256" key="2">
    <source>
        <dbReference type="SAM" id="SignalP"/>
    </source>
</evidence>
<protein>
    <submittedName>
        <fullName evidence="3">Uncharacterized protein</fullName>
    </submittedName>
</protein>
<feature type="coiled-coil region" evidence="1">
    <location>
        <begin position="70"/>
        <end position="137"/>
    </location>
</feature>
<evidence type="ECO:0000313" key="3">
    <source>
        <dbReference type="EMBL" id="KKU04071.1"/>
    </source>
</evidence>
<reference evidence="3 4" key="1">
    <citation type="journal article" date="2015" name="Nature">
        <title>rRNA introns, odd ribosomes, and small enigmatic genomes across a large radiation of phyla.</title>
        <authorList>
            <person name="Brown C.T."/>
            <person name="Hug L.A."/>
            <person name="Thomas B.C."/>
            <person name="Sharon I."/>
            <person name="Castelle C.J."/>
            <person name="Singh A."/>
            <person name="Wilkins M.J."/>
            <person name="Williams K.H."/>
            <person name="Banfield J.F."/>
        </authorList>
    </citation>
    <scope>NUCLEOTIDE SEQUENCE [LARGE SCALE GENOMIC DNA]</scope>
</reference>
<keyword evidence="1" id="KW-0175">Coiled coil</keyword>
<evidence type="ECO:0000313" key="4">
    <source>
        <dbReference type="Proteomes" id="UP000034086"/>
    </source>
</evidence>
<organism evidence="3 4">
    <name type="scientific">Candidatus Woesebacteria bacterium GW2011_GWE1_45_18</name>
    <dbReference type="NCBI Taxonomy" id="1618598"/>
    <lineage>
        <taxon>Bacteria</taxon>
        <taxon>Candidatus Woeseibacteriota</taxon>
    </lineage>
</organism>
<sequence length="189" mass="21129">MGTVLITSLLGLQLLLAAPFISQATSSPAPRRQLVKEEIQVRNEERRATITARLTEIRRERIRNYFNRLVGRLEAAIARLEKLITRIESRIAKIEELDEEIDTAPITEQVNAAKSKLAEAEAELQEVKDVIETLLAADNPQEVFETVREKIMNIKDSLIEVHRILVHVIGDLKGLRVGPTASPGTSPLP</sequence>
<dbReference type="EMBL" id="LCKQ01000004">
    <property type="protein sequence ID" value="KKU04071.1"/>
    <property type="molecule type" value="Genomic_DNA"/>
</dbReference>